<dbReference type="GO" id="GO:0016020">
    <property type="term" value="C:membrane"/>
    <property type="evidence" value="ECO:0007669"/>
    <property type="project" value="UniProtKB-SubCell"/>
</dbReference>
<dbReference type="NCBIfam" id="TIGR02532">
    <property type="entry name" value="IV_pilin_GFxxxE"/>
    <property type="match status" value="1"/>
</dbReference>
<dbReference type="InterPro" id="IPR012902">
    <property type="entry name" value="N_methyl_site"/>
</dbReference>
<feature type="transmembrane region" description="Helical" evidence="6">
    <location>
        <begin position="7"/>
        <end position="31"/>
    </location>
</feature>
<organism evidence="7 8">
    <name type="scientific">Idiomarina baltica</name>
    <dbReference type="NCBI Taxonomy" id="190892"/>
    <lineage>
        <taxon>Bacteria</taxon>
        <taxon>Pseudomonadati</taxon>
        <taxon>Pseudomonadota</taxon>
        <taxon>Gammaproteobacteria</taxon>
        <taxon>Alteromonadales</taxon>
        <taxon>Idiomarinaceae</taxon>
        <taxon>Idiomarina</taxon>
    </lineage>
</organism>
<accession>A0A348WLP5</accession>
<proteinExistence type="predicted"/>
<protein>
    <submittedName>
        <fullName evidence="7">Pilus assembly protein PilA</fullName>
    </submittedName>
</protein>
<reference evidence="7 8" key="1">
    <citation type="journal article" date="2018" name="Nat. Biotechnol.">
        <title>A standardized bacterial taxonomy based on genome phylogeny substantially revises the tree of life.</title>
        <authorList>
            <person name="Parks D.H."/>
            <person name="Chuvochina M."/>
            <person name="Waite D.W."/>
            <person name="Rinke C."/>
            <person name="Skarshewski A."/>
            <person name="Chaumeil P.A."/>
            <person name="Hugenholtz P."/>
        </authorList>
    </citation>
    <scope>NUCLEOTIDE SEQUENCE [LARGE SCALE GENOMIC DNA]</scope>
    <source>
        <strain evidence="7">UBA9360</strain>
    </source>
</reference>
<comment type="subcellular location">
    <subcellularLocation>
        <location evidence="1">Membrane</location>
        <topology evidence="1">Single-pass membrane protein</topology>
    </subcellularLocation>
</comment>
<evidence type="ECO:0000256" key="2">
    <source>
        <dbReference type="ARBA" id="ARBA00022481"/>
    </source>
</evidence>
<name>A0A348WLP5_9GAMM</name>
<dbReference type="InterPro" id="IPR045584">
    <property type="entry name" value="Pilin-like"/>
</dbReference>
<evidence type="ECO:0000256" key="4">
    <source>
        <dbReference type="ARBA" id="ARBA00022989"/>
    </source>
</evidence>
<dbReference type="Proteomes" id="UP000262878">
    <property type="component" value="Unassembled WGS sequence"/>
</dbReference>
<dbReference type="SUPFAM" id="SSF54523">
    <property type="entry name" value="Pili subunits"/>
    <property type="match status" value="1"/>
</dbReference>
<sequence length="149" mass="16099">MKKYSSAFSLIELMVVVAIIAILSSLAVPAYQRYVQQARVTAALNHTQSLQLAMALCWQTESDMSRCSRPGQRGIPPIPDPLPKALTSLEVTSSGIIQLTLADVVVDQAPLKLSLSPDTRGLVFDWRLGCSDYDSGHPLATQCVEGVAQ</sequence>
<comment type="caution">
    <text evidence="7">The sequence shown here is derived from an EMBL/GenBank/DDBJ whole genome shotgun (WGS) entry which is preliminary data.</text>
</comment>
<dbReference type="Pfam" id="PF07963">
    <property type="entry name" value="N_methyl"/>
    <property type="match status" value="1"/>
</dbReference>
<dbReference type="RefSeq" id="WP_272978340.1">
    <property type="nucleotide sequence ID" value="NZ_DBGH01000106.1"/>
</dbReference>
<dbReference type="PANTHER" id="PTHR30093">
    <property type="entry name" value="GENERAL SECRETION PATHWAY PROTEIN G"/>
    <property type="match status" value="1"/>
</dbReference>
<keyword evidence="2" id="KW-0488">Methylation</keyword>
<dbReference type="STRING" id="314276.OS145_05130"/>
<dbReference type="AlphaFoldDB" id="A0A348WLP5"/>
<dbReference type="EMBL" id="DMUP01000037">
    <property type="protein sequence ID" value="HAR55457.1"/>
    <property type="molecule type" value="Genomic_DNA"/>
</dbReference>
<dbReference type="PANTHER" id="PTHR30093:SF44">
    <property type="entry name" value="TYPE II SECRETION SYSTEM CORE PROTEIN G"/>
    <property type="match status" value="1"/>
</dbReference>
<evidence type="ECO:0000256" key="5">
    <source>
        <dbReference type="ARBA" id="ARBA00023136"/>
    </source>
</evidence>
<keyword evidence="5 6" id="KW-0472">Membrane</keyword>
<dbReference type="Gene3D" id="3.30.700.10">
    <property type="entry name" value="Glycoprotein, Type 4 Pilin"/>
    <property type="match status" value="1"/>
</dbReference>
<keyword evidence="4 6" id="KW-1133">Transmembrane helix</keyword>
<evidence type="ECO:0000313" key="8">
    <source>
        <dbReference type="Proteomes" id="UP000262878"/>
    </source>
</evidence>
<evidence type="ECO:0000256" key="3">
    <source>
        <dbReference type="ARBA" id="ARBA00022692"/>
    </source>
</evidence>
<evidence type="ECO:0000256" key="1">
    <source>
        <dbReference type="ARBA" id="ARBA00004167"/>
    </source>
</evidence>
<keyword evidence="3 6" id="KW-0812">Transmembrane</keyword>
<evidence type="ECO:0000256" key="6">
    <source>
        <dbReference type="SAM" id="Phobius"/>
    </source>
</evidence>
<evidence type="ECO:0000313" key="7">
    <source>
        <dbReference type="EMBL" id="HAR55457.1"/>
    </source>
</evidence>
<gene>
    <name evidence="7" type="ORF">DCR58_01585</name>
</gene>